<dbReference type="EMBL" id="LNQM01000002">
    <property type="protein sequence ID" value="KSU77408.1"/>
    <property type="molecule type" value="Genomic_DNA"/>
</dbReference>
<evidence type="ECO:0000313" key="10">
    <source>
        <dbReference type="Proteomes" id="UP000053199"/>
    </source>
</evidence>
<dbReference type="GO" id="GO:0036440">
    <property type="term" value="F:citrate synthase activity"/>
    <property type="evidence" value="ECO:0007669"/>
    <property type="project" value="UniProtKB-EC"/>
</dbReference>
<dbReference type="GO" id="GO:0005975">
    <property type="term" value="P:carbohydrate metabolic process"/>
    <property type="evidence" value="ECO:0007669"/>
    <property type="project" value="TreeGrafter"/>
</dbReference>
<evidence type="ECO:0000256" key="1">
    <source>
        <dbReference type="ARBA" id="ARBA00005163"/>
    </source>
</evidence>
<dbReference type="PANTHER" id="PTHR11739:SF4">
    <property type="entry name" value="CITRATE SYNTHASE, PEROXISOMAL"/>
    <property type="match status" value="1"/>
</dbReference>
<protein>
    <recommendedName>
        <fullName evidence="6">Citrate synthase</fullName>
    </recommendedName>
</protein>
<evidence type="ECO:0000256" key="4">
    <source>
        <dbReference type="ARBA" id="ARBA00022679"/>
    </source>
</evidence>
<dbReference type="AlphaFoldDB" id="A0A0V8ISC7"/>
<dbReference type="Pfam" id="PF00285">
    <property type="entry name" value="Citrate_synt"/>
    <property type="match status" value="1"/>
</dbReference>
<feature type="active site" evidence="7">
    <location>
        <position position="321"/>
    </location>
</feature>
<dbReference type="STRING" id="993070.AS031_04740"/>
<evidence type="ECO:0000256" key="5">
    <source>
        <dbReference type="ARBA" id="ARBA00049288"/>
    </source>
</evidence>
<dbReference type="PRINTS" id="PR00143">
    <property type="entry name" value="CITRTSNTHASE"/>
</dbReference>
<dbReference type="PROSITE" id="PS00480">
    <property type="entry name" value="CITRATE_SYNTHASE"/>
    <property type="match status" value="1"/>
</dbReference>
<organism evidence="9 10">
    <name type="scientific">Pseudarthrobacter enclensis</name>
    <dbReference type="NCBI Taxonomy" id="993070"/>
    <lineage>
        <taxon>Bacteria</taxon>
        <taxon>Bacillati</taxon>
        <taxon>Actinomycetota</taxon>
        <taxon>Actinomycetes</taxon>
        <taxon>Micrococcales</taxon>
        <taxon>Micrococcaceae</taxon>
        <taxon>Pseudarthrobacter</taxon>
    </lineage>
</organism>
<dbReference type="PIRSF" id="PIRSF001369">
    <property type="entry name" value="Citrate_synth"/>
    <property type="match status" value="1"/>
</dbReference>
<dbReference type="GO" id="GO:0005829">
    <property type="term" value="C:cytosol"/>
    <property type="evidence" value="ECO:0007669"/>
    <property type="project" value="TreeGrafter"/>
</dbReference>
<dbReference type="UniPathway" id="UPA00223"/>
<dbReference type="InterPro" id="IPR019810">
    <property type="entry name" value="Citrate_synthase_AS"/>
</dbReference>
<dbReference type="GO" id="GO:0006099">
    <property type="term" value="P:tricarboxylic acid cycle"/>
    <property type="evidence" value="ECO:0007669"/>
    <property type="project" value="UniProtKB-UniPathway"/>
</dbReference>
<dbReference type="NCBIfam" id="NF010636">
    <property type="entry name" value="PRK14033.1"/>
    <property type="match status" value="1"/>
</dbReference>
<dbReference type="Gene3D" id="1.10.230.10">
    <property type="entry name" value="Cytochrome P450-Terp, domain 2"/>
    <property type="match status" value="1"/>
</dbReference>
<evidence type="ECO:0000256" key="7">
    <source>
        <dbReference type="PIRSR" id="PIRSR001369-1"/>
    </source>
</evidence>
<dbReference type="SUPFAM" id="SSF48256">
    <property type="entry name" value="Citrate synthase"/>
    <property type="match status" value="1"/>
</dbReference>
<dbReference type="RefSeq" id="WP_058267005.1">
    <property type="nucleotide sequence ID" value="NZ_FMAZ01000002.1"/>
</dbReference>
<evidence type="ECO:0000256" key="8">
    <source>
        <dbReference type="RuleBase" id="RU003406"/>
    </source>
</evidence>
<dbReference type="InterPro" id="IPR024176">
    <property type="entry name" value="Citrate_synthase_bac-typ"/>
</dbReference>
<evidence type="ECO:0000256" key="6">
    <source>
        <dbReference type="PIRNR" id="PIRNR001369"/>
    </source>
</evidence>
<sequence>MAEQDIKKGLAGVVVDYTSVSKVNPDTNSLLYRGYPVQELAARCSFEEVAYLLWNGELPTPEQLAEFTAREKAGRALDPVVKTVIDTLPDTAHPMDVCRTAASVLGARHPLAEDSSREANMKKATDLWAAMPAVVAYDQRRRHGQQPVEPREDLGYSANFLWMTFGEEQVPEVVEAFNVSMILYAEHSFNASTFTARVITSTLSDLHSAVTGAIGALKGPLHGGANEAVMHTFDEIGIRQEESLEEAAARAKAWMEDALARKKKVMGFGHRVYKHGDSRVPTMKAALDKMIAHYGRPELLGLYQGLEKAMDEAKAIKPNLDYPAGPTYHLMGFDTATFTPLFVASRITGWTAHIMEQLDANSLIRPLSEYVGPEERHLS</sequence>
<evidence type="ECO:0000256" key="3">
    <source>
        <dbReference type="ARBA" id="ARBA00022532"/>
    </source>
</evidence>
<dbReference type="Proteomes" id="UP000053199">
    <property type="component" value="Unassembled WGS sequence"/>
</dbReference>
<proteinExistence type="inferred from homology"/>
<comment type="pathway">
    <text evidence="1">Carbohydrate metabolism; tricarboxylic acid cycle.</text>
</comment>
<dbReference type="NCBIfam" id="TIGR01800">
    <property type="entry name" value="cit_synth_II"/>
    <property type="match status" value="1"/>
</dbReference>
<accession>A0A0V8ISC7</accession>
<dbReference type="PANTHER" id="PTHR11739">
    <property type="entry name" value="CITRATE SYNTHASE"/>
    <property type="match status" value="1"/>
</dbReference>
<reference evidence="9 10" key="1">
    <citation type="journal article" date="2014" name="Arch. Microbiol.">
        <title>Arthrobacter enclensis sp. nov., isolated from sediment sample.</title>
        <authorList>
            <person name="Dastager S.G."/>
            <person name="Liu Q."/>
            <person name="Tang S.K."/>
            <person name="Krishnamurthi S."/>
            <person name="Lee J.C."/>
            <person name="Li W.J."/>
        </authorList>
    </citation>
    <scope>NUCLEOTIDE SEQUENCE [LARGE SCALE GENOMIC DNA]</scope>
    <source>
        <strain evidence="9 10">NIO-1008</strain>
    </source>
</reference>
<gene>
    <name evidence="9" type="ORF">AS031_04740</name>
</gene>
<keyword evidence="3" id="KW-0816">Tricarboxylic acid cycle</keyword>
<keyword evidence="10" id="KW-1185">Reference proteome</keyword>
<dbReference type="OrthoDB" id="9800864at2"/>
<comment type="caution">
    <text evidence="9">The sequence shown here is derived from an EMBL/GenBank/DDBJ whole genome shotgun (WGS) entry which is preliminary data.</text>
</comment>
<comment type="similarity">
    <text evidence="2 6 8">Belongs to the citrate synthase family.</text>
</comment>
<dbReference type="InterPro" id="IPR016142">
    <property type="entry name" value="Citrate_synth-like_lrg_a-sub"/>
</dbReference>
<keyword evidence="9" id="KW-0012">Acyltransferase</keyword>
<keyword evidence="4 6" id="KW-0808">Transferase</keyword>
<dbReference type="InterPro" id="IPR011278">
    <property type="entry name" value="2-MeCitrate/Citrate_synth_II"/>
</dbReference>
<feature type="active site" evidence="7">
    <location>
        <position position="270"/>
    </location>
</feature>
<evidence type="ECO:0000256" key="2">
    <source>
        <dbReference type="ARBA" id="ARBA00010566"/>
    </source>
</evidence>
<comment type="catalytic activity">
    <reaction evidence="5">
        <text>oxaloacetate + acetyl-CoA + H2O = citrate + CoA + H(+)</text>
        <dbReference type="Rhea" id="RHEA:16845"/>
        <dbReference type="ChEBI" id="CHEBI:15377"/>
        <dbReference type="ChEBI" id="CHEBI:15378"/>
        <dbReference type="ChEBI" id="CHEBI:16452"/>
        <dbReference type="ChEBI" id="CHEBI:16947"/>
        <dbReference type="ChEBI" id="CHEBI:57287"/>
        <dbReference type="ChEBI" id="CHEBI:57288"/>
        <dbReference type="EC" id="2.3.3.16"/>
    </reaction>
</comment>
<evidence type="ECO:0000313" key="9">
    <source>
        <dbReference type="EMBL" id="KSU77408.1"/>
    </source>
</evidence>
<dbReference type="InterPro" id="IPR016143">
    <property type="entry name" value="Citrate_synth-like_sm_a-sub"/>
</dbReference>
<name>A0A0V8ISC7_9MICC</name>
<dbReference type="InterPro" id="IPR036969">
    <property type="entry name" value="Citrate_synthase_sf"/>
</dbReference>
<dbReference type="Gene3D" id="1.10.580.10">
    <property type="entry name" value="Citrate Synthase, domain 1"/>
    <property type="match status" value="1"/>
</dbReference>
<dbReference type="InterPro" id="IPR002020">
    <property type="entry name" value="Citrate_synthase"/>
</dbReference>